<evidence type="ECO:0000256" key="1">
    <source>
        <dbReference type="SAM" id="MobiDB-lite"/>
    </source>
</evidence>
<gene>
    <name evidence="3" type="ORF">I4I81_02730</name>
</gene>
<evidence type="ECO:0000313" key="4">
    <source>
        <dbReference type="Proteomes" id="UP000694287"/>
    </source>
</evidence>
<dbReference type="EMBL" id="JADQDK010000001">
    <property type="protein sequence ID" value="MBW0133173.1"/>
    <property type="molecule type" value="Genomic_DNA"/>
</dbReference>
<dbReference type="Pfam" id="PF03413">
    <property type="entry name" value="PepSY"/>
    <property type="match status" value="1"/>
</dbReference>
<dbReference type="RefSeq" id="WP_218602048.1">
    <property type="nucleotide sequence ID" value="NZ_JADQDJ010000045.1"/>
</dbReference>
<organism evidence="3 4">
    <name type="scientific">Pseudonocardia abyssalis</name>
    <dbReference type="NCBI Taxonomy" id="2792008"/>
    <lineage>
        <taxon>Bacteria</taxon>
        <taxon>Bacillati</taxon>
        <taxon>Actinomycetota</taxon>
        <taxon>Actinomycetes</taxon>
        <taxon>Pseudonocardiales</taxon>
        <taxon>Pseudonocardiaceae</taxon>
        <taxon>Pseudonocardia</taxon>
    </lineage>
</organism>
<feature type="compositionally biased region" description="Low complexity" evidence="1">
    <location>
        <begin position="82"/>
        <end position="95"/>
    </location>
</feature>
<comment type="caution">
    <text evidence="3">The sequence shown here is derived from an EMBL/GenBank/DDBJ whole genome shotgun (WGS) entry which is preliminary data.</text>
</comment>
<dbReference type="InterPro" id="IPR025711">
    <property type="entry name" value="PepSY"/>
</dbReference>
<evidence type="ECO:0000259" key="2">
    <source>
        <dbReference type="Pfam" id="PF03413"/>
    </source>
</evidence>
<feature type="region of interest" description="Disordered" evidence="1">
    <location>
        <begin position="1"/>
        <end position="100"/>
    </location>
</feature>
<name>A0ABS6ULQ5_9PSEU</name>
<sequence>MTAAGAALLGGGTAVALAQTGEPTPPATSSEGSEENGGKDDEGPSVAGSITVPEQAGEQDEAAEQQALAGLATVTPEEAVRAATTAEPGTAGPAELGDENGSLIYEVTVTRADGSVVEVKIDAGNAAVLATEPEDGGAESDEAAESGEQQPETDSAGAVAPPR</sequence>
<keyword evidence="4" id="KW-1185">Reference proteome</keyword>
<feature type="region of interest" description="Disordered" evidence="1">
    <location>
        <begin position="127"/>
        <end position="163"/>
    </location>
</feature>
<protein>
    <submittedName>
        <fullName evidence="3">PepSY domain-containing protein</fullName>
    </submittedName>
</protein>
<dbReference type="Proteomes" id="UP000694287">
    <property type="component" value="Unassembled WGS sequence"/>
</dbReference>
<evidence type="ECO:0000313" key="3">
    <source>
        <dbReference type="EMBL" id="MBW0133173.1"/>
    </source>
</evidence>
<proteinExistence type="predicted"/>
<accession>A0ABS6ULQ5</accession>
<feature type="compositionally biased region" description="Acidic residues" evidence="1">
    <location>
        <begin position="132"/>
        <end position="145"/>
    </location>
</feature>
<reference evidence="3 4" key="1">
    <citation type="submission" date="2020-11" db="EMBL/GenBank/DDBJ databases">
        <title>Pseudonocardia abyssalis sp. nov. and Pseudonocardia oceani sp. nov., description and phylogenomic analysis of two novel actinomycetes isolated from the deep Southern Ocean.</title>
        <authorList>
            <person name="Parra J."/>
        </authorList>
    </citation>
    <scope>NUCLEOTIDE SEQUENCE [LARGE SCALE GENOMIC DNA]</scope>
    <source>
        <strain evidence="3 4">KRD-168</strain>
    </source>
</reference>
<feature type="domain" description="PepSY" evidence="2">
    <location>
        <begin position="74"/>
        <end position="132"/>
    </location>
</feature>